<feature type="region of interest" description="Disordered" evidence="1">
    <location>
        <begin position="63"/>
        <end position="176"/>
    </location>
</feature>
<accession>A0ABP3ZBY6</accession>
<gene>
    <name evidence="2" type="ORF">GCM10009549_37310</name>
</gene>
<dbReference type="EMBL" id="BAAAHG010000032">
    <property type="protein sequence ID" value="GAA0919252.1"/>
    <property type="molecule type" value="Genomic_DNA"/>
</dbReference>
<dbReference type="Proteomes" id="UP001501005">
    <property type="component" value="Unassembled WGS sequence"/>
</dbReference>
<organism evidence="2 3">
    <name type="scientific">Streptomyces thermoalcalitolerans</name>
    <dbReference type="NCBI Taxonomy" id="65605"/>
    <lineage>
        <taxon>Bacteria</taxon>
        <taxon>Bacillati</taxon>
        <taxon>Actinomycetota</taxon>
        <taxon>Actinomycetes</taxon>
        <taxon>Kitasatosporales</taxon>
        <taxon>Streptomycetaceae</taxon>
        <taxon>Streptomyces</taxon>
    </lineage>
</organism>
<proteinExistence type="predicted"/>
<evidence type="ECO:0000313" key="2">
    <source>
        <dbReference type="EMBL" id="GAA0919252.1"/>
    </source>
</evidence>
<feature type="compositionally biased region" description="Basic and acidic residues" evidence="1">
    <location>
        <begin position="135"/>
        <end position="152"/>
    </location>
</feature>
<reference evidence="3" key="1">
    <citation type="journal article" date="2019" name="Int. J. Syst. Evol. Microbiol.">
        <title>The Global Catalogue of Microorganisms (GCM) 10K type strain sequencing project: providing services to taxonomists for standard genome sequencing and annotation.</title>
        <authorList>
            <consortium name="The Broad Institute Genomics Platform"/>
            <consortium name="The Broad Institute Genome Sequencing Center for Infectious Disease"/>
            <person name="Wu L."/>
            <person name="Ma J."/>
        </authorList>
    </citation>
    <scope>NUCLEOTIDE SEQUENCE [LARGE SCALE GENOMIC DNA]</scope>
    <source>
        <strain evidence="3">JCM 10673</strain>
    </source>
</reference>
<evidence type="ECO:0000313" key="3">
    <source>
        <dbReference type="Proteomes" id="UP001501005"/>
    </source>
</evidence>
<comment type="caution">
    <text evidence="2">The sequence shown here is derived from an EMBL/GenBank/DDBJ whole genome shotgun (WGS) entry which is preliminary data.</text>
</comment>
<protein>
    <submittedName>
        <fullName evidence="2">Uncharacterized protein</fullName>
    </submittedName>
</protein>
<keyword evidence="3" id="KW-1185">Reference proteome</keyword>
<feature type="region of interest" description="Disordered" evidence="1">
    <location>
        <begin position="1"/>
        <end position="40"/>
    </location>
</feature>
<name>A0ABP3ZBY6_9ACTN</name>
<sequence>MSLKRGPNGLSSAQAQKFTAKPTVASASISQARPGTGAGSGADLSSFVLNGSCMPFLSLRSCSRTAPGSPPDRGLLGHRCSPAFSGARKRPPARTGRLGSPLSLSAAAHIPEEGPRVPASGRTVPTPQGPPSRRPGPDGRSGDGKARPHVDTGMDNATVDDAGSRVPGRPGTQRRG</sequence>
<evidence type="ECO:0000256" key="1">
    <source>
        <dbReference type="SAM" id="MobiDB-lite"/>
    </source>
</evidence>